<dbReference type="NCBIfam" id="NF001263">
    <property type="entry name" value="PRK00226.1-4"/>
    <property type="match status" value="1"/>
</dbReference>
<evidence type="ECO:0000256" key="7">
    <source>
        <dbReference type="ARBA" id="ARBA00024916"/>
    </source>
</evidence>
<comment type="similarity">
    <text evidence="1 9 10">Belongs to the GreA/GreB family.</text>
</comment>
<dbReference type="GO" id="GO:0032784">
    <property type="term" value="P:regulation of DNA-templated transcription elongation"/>
    <property type="evidence" value="ECO:0007669"/>
    <property type="project" value="UniProtKB-UniRule"/>
</dbReference>
<name>A0A328UHL8_9FIRM</name>
<keyword evidence="4 9" id="KW-0175">Coiled coil</keyword>
<dbReference type="SUPFAM" id="SSF46557">
    <property type="entry name" value="GreA transcript cleavage protein, N-terminal domain"/>
    <property type="match status" value="1"/>
</dbReference>
<dbReference type="Gene3D" id="3.10.50.30">
    <property type="entry name" value="Transcription elongation factor, GreA/GreB, C-terminal domain"/>
    <property type="match status" value="1"/>
</dbReference>
<dbReference type="GO" id="GO:0006354">
    <property type="term" value="P:DNA-templated transcription elongation"/>
    <property type="evidence" value="ECO:0007669"/>
    <property type="project" value="TreeGrafter"/>
</dbReference>
<evidence type="ECO:0000256" key="4">
    <source>
        <dbReference type="ARBA" id="ARBA00023054"/>
    </source>
</evidence>
<keyword evidence="6 9" id="KW-0804">Transcription</keyword>
<evidence type="ECO:0000256" key="10">
    <source>
        <dbReference type="RuleBase" id="RU000556"/>
    </source>
</evidence>
<evidence type="ECO:0000256" key="2">
    <source>
        <dbReference type="ARBA" id="ARBA00013729"/>
    </source>
</evidence>
<dbReference type="PANTHER" id="PTHR30437">
    <property type="entry name" value="TRANSCRIPTION ELONGATION FACTOR GREA"/>
    <property type="match status" value="1"/>
</dbReference>
<protein>
    <recommendedName>
        <fullName evidence="2 9">Transcription elongation factor GreA</fullName>
    </recommendedName>
    <alternativeName>
        <fullName evidence="8 9">Transcript cleavage factor GreA</fullName>
    </alternativeName>
</protein>
<dbReference type="InterPro" id="IPR001437">
    <property type="entry name" value="Tscrpt_elong_fac_GreA/B_C"/>
</dbReference>
<dbReference type="InterPro" id="IPR006359">
    <property type="entry name" value="Tscrpt_elong_fac_GreA"/>
</dbReference>
<evidence type="ECO:0000256" key="5">
    <source>
        <dbReference type="ARBA" id="ARBA00023125"/>
    </source>
</evidence>
<evidence type="ECO:0000256" key="8">
    <source>
        <dbReference type="ARBA" id="ARBA00030776"/>
    </source>
</evidence>
<organism evidence="13 14">
    <name type="scientific">Hydrogeniiclostridium mannosilyticum</name>
    <dbReference type="NCBI Taxonomy" id="2764322"/>
    <lineage>
        <taxon>Bacteria</taxon>
        <taxon>Bacillati</taxon>
        <taxon>Bacillota</taxon>
        <taxon>Clostridia</taxon>
        <taxon>Eubacteriales</taxon>
        <taxon>Acutalibacteraceae</taxon>
        <taxon>Hydrogeniiclostridium</taxon>
    </lineage>
</organism>
<evidence type="ECO:0000259" key="11">
    <source>
        <dbReference type="Pfam" id="PF01272"/>
    </source>
</evidence>
<keyword evidence="13" id="KW-0648">Protein biosynthesis</keyword>
<dbReference type="InterPro" id="IPR023459">
    <property type="entry name" value="Tscrpt_elong_fac_GreA/B_fam"/>
</dbReference>
<keyword evidence="13" id="KW-0251">Elongation factor</keyword>
<dbReference type="RefSeq" id="WP_112332627.1">
    <property type="nucleotide sequence ID" value="NZ_QLYR01000004.1"/>
</dbReference>
<dbReference type="HAMAP" id="MF_00105">
    <property type="entry name" value="GreA_GreB"/>
    <property type="match status" value="1"/>
</dbReference>
<dbReference type="InterPro" id="IPR036805">
    <property type="entry name" value="Tscrpt_elong_fac_GreA/B_N_sf"/>
</dbReference>
<feature type="domain" description="Transcription elongation factor GreA/GreB N-terminal" evidence="12">
    <location>
        <begin position="5"/>
        <end position="75"/>
    </location>
</feature>
<feature type="coiled-coil region" evidence="9">
    <location>
        <begin position="5"/>
        <end position="32"/>
    </location>
</feature>
<dbReference type="AlphaFoldDB" id="A0A328UHL8"/>
<sequence length="161" mass="17608">MAKEVILTQEGLEKLEAELENLKSSKRKEVAEKIKVALSFGDLSENSEYDEAKNEQAIVEARIADIEVMLKNVRVIDEAELSNENIHIGSKVELKVTNRKTGQSNMVEYKIVGSNEADPLSGNISDESLVGRALLGHKPGETVEVEVPAGVMAYEVLGISK</sequence>
<dbReference type="InterPro" id="IPR022691">
    <property type="entry name" value="Tscrpt_elong_fac_GreA/B_N"/>
</dbReference>
<keyword evidence="3 9" id="KW-0805">Transcription regulation</keyword>
<dbReference type="Gene3D" id="1.10.287.180">
    <property type="entry name" value="Transcription elongation factor, GreA/GreB, N-terminal domain"/>
    <property type="match status" value="1"/>
</dbReference>
<dbReference type="EMBL" id="QLYR01000004">
    <property type="protein sequence ID" value="RAQ28704.1"/>
    <property type="molecule type" value="Genomic_DNA"/>
</dbReference>
<evidence type="ECO:0000256" key="1">
    <source>
        <dbReference type="ARBA" id="ARBA00008213"/>
    </source>
</evidence>
<dbReference type="InterPro" id="IPR036953">
    <property type="entry name" value="GreA/GreB_C_sf"/>
</dbReference>
<dbReference type="GO" id="GO:0003677">
    <property type="term" value="F:DNA binding"/>
    <property type="evidence" value="ECO:0007669"/>
    <property type="project" value="UniProtKB-UniRule"/>
</dbReference>
<comment type="caution">
    <text evidence="13">The sequence shown here is derived from an EMBL/GenBank/DDBJ whole genome shotgun (WGS) entry which is preliminary data.</text>
</comment>
<dbReference type="Pfam" id="PF01272">
    <property type="entry name" value="GreA_GreB"/>
    <property type="match status" value="1"/>
</dbReference>
<feature type="domain" description="Transcription elongation factor GreA/GreB C-terminal" evidence="11">
    <location>
        <begin position="83"/>
        <end position="160"/>
    </location>
</feature>
<reference evidence="13 14" key="1">
    <citation type="submission" date="2018-06" db="EMBL/GenBank/DDBJ databases">
        <title>Noncontiguous genome sequence of Ruminococcaceae bacterium ASD2818.</title>
        <authorList>
            <person name="Chaplin A.V."/>
            <person name="Sokolova S.R."/>
            <person name="Kochetkova T.O."/>
            <person name="Goltsov A.Y."/>
            <person name="Trofimov D.Y."/>
            <person name="Efimov B.A."/>
        </authorList>
    </citation>
    <scope>NUCLEOTIDE SEQUENCE [LARGE SCALE GENOMIC DNA]</scope>
    <source>
        <strain evidence="13 14">ASD2818</strain>
    </source>
</reference>
<keyword evidence="5 9" id="KW-0238">DNA-binding</keyword>
<accession>A0A328UHL8</accession>
<dbReference type="PROSITE" id="PS00829">
    <property type="entry name" value="GREAB_1"/>
    <property type="match status" value="1"/>
</dbReference>
<dbReference type="Proteomes" id="UP000249377">
    <property type="component" value="Unassembled WGS sequence"/>
</dbReference>
<dbReference type="SUPFAM" id="SSF54534">
    <property type="entry name" value="FKBP-like"/>
    <property type="match status" value="1"/>
</dbReference>
<dbReference type="PIRSF" id="PIRSF006092">
    <property type="entry name" value="GreA_GreB"/>
    <property type="match status" value="1"/>
</dbReference>
<dbReference type="GO" id="GO:0003746">
    <property type="term" value="F:translation elongation factor activity"/>
    <property type="evidence" value="ECO:0007669"/>
    <property type="project" value="UniProtKB-KW"/>
</dbReference>
<dbReference type="InterPro" id="IPR028624">
    <property type="entry name" value="Tscrpt_elong_fac_GreA/B"/>
</dbReference>
<evidence type="ECO:0000313" key="13">
    <source>
        <dbReference type="EMBL" id="RAQ28704.1"/>
    </source>
</evidence>
<proteinExistence type="inferred from homology"/>
<evidence type="ECO:0000313" key="14">
    <source>
        <dbReference type="Proteomes" id="UP000249377"/>
    </source>
</evidence>
<dbReference type="GO" id="GO:0070063">
    <property type="term" value="F:RNA polymerase binding"/>
    <property type="evidence" value="ECO:0007669"/>
    <property type="project" value="InterPro"/>
</dbReference>
<evidence type="ECO:0000259" key="12">
    <source>
        <dbReference type="Pfam" id="PF03449"/>
    </source>
</evidence>
<evidence type="ECO:0000256" key="3">
    <source>
        <dbReference type="ARBA" id="ARBA00023015"/>
    </source>
</evidence>
<evidence type="ECO:0000256" key="6">
    <source>
        <dbReference type="ARBA" id="ARBA00023163"/>
    </source>
</evidence>
<dbReference type="PANTHER" id="PTHR30437:SF4">
    <property type="entry name" value="TRANSCRIPTION ELONGATION FACTOR GREA"/>
    <property type="match status" value="1"/>
</dbReference>
<evidence type="ECO:0000256" key="9">
    <source>
        <dbReference type="HAMAP-Rule" id="MF_00105"/>
    </source>
</evidence>
<keyword evidence="14" id="KW-1185">Reference proteome</keyword>
<comment type="function">
    <text evidence="7 9 10">Necessary for efficient RNA polymerase transcription elongation past template-encoded arresting sites. The arresting sites in DNA have the property of trapping a certain fraction of elongating RNA polymerases that pass through, resulting in locked ternary complexes. Cleavage of the nascent transcript by cleavage factors such as GreA or GreB allows the resumption of elongation from the new 3'terminus. GreA releases sequences of 2 to 3 nucleotides.</text>
</comment>
<dbReference type="InterPro" id="IPR018151">
    <property type="entry name" value="TF_GreA/GreB_CS"/>
</dbReference>
<dbReference type="NCBIfam" id="TIGR01462">
    <property type="entry name" value="greA"/>
    <property type="match status" value="1"/>
</dbReference>
<dbReference type="FunFam" id="1.10.287.180:FF:000001">
    <property type="entry name" value="Transcription elongation factor GreA"/>
    <property type="match status" value="1"/>
</dbReference>
<gene>
    <name evidence="9" type="primary">greA</name>
    <name evidence="13" type="ORF">DPQ25_07880</name>
</gene>
<dbReference type="Pfam" id="PF03449">
    <property type="entry name" value="GreA_GreB_N"/>
    <property type="match status" value="1"/>
</dbReference>